<feature type="compositionally biased region" description="Basic and acidic residues" evidence="2">
    <location>
        <begin position="1576"/>
        <end position="1586"/>
    </location>
</feature>
<proteinExistence type="predicted"/>
<dbReference type="Proteomes" id="UP000604046">
    <property type="component" value="Unassembled WGS sequence"/>
</dbReference>
<accession>A0A812JIQ5</accession>
<feature type="region of interest" description="Disordered" evidence="2">
    <location>
        <begin position="1379"/>
        <end position="1401"/>
    </location>
</feature>
<feature type="compositionally biased region" description="Basic and acidic residues" evidence="2">
    <location>
        <begin position="1480"/>
        <end position="1493"/>
    </location>
</feature>
<organism evidence="3 4">
    <name type="scientific">Symbiodinium natans</name>
    <dbReference type="NCBI Taxonomy" id="878477"/>
    <lineage>
        <taxon>Eukaryota</taxon>
        <taxon>Sar</taxon>
        <taxon>Alveolata</taxon>
        <taxon>Dinophyceae</taxon>
        <taxon>Suessiales</taxon>
        <taxon>Symbiodiniaceae</taxon>
        <taxon>Symbiodinium</taxon>
    </lineage>
</organism>
<keyword evidence="4" id="KW-1185">Reference proteome</keyword>
<evidence type="ECO:0000313" key="4">
    <source>
        <dbReference type="Proteomes" id="UP000604046"/>
    </source>
</evidence>
<feature type="region of interest" description="Disordered" evidence="2">
    <location>
        <begin position="1478"/>
        <end position="1554"/>
    </location>
</feature>
<evidence type="ECO:0000256" key="2">
    <source>
        <dbReference type="SAM" id="MobiDB-lite"/>
    </source>
</evidence>
<comment type="caution">
    <text evidence="3">The sequence shown here is derived from an EMBL/GenBank/DDBJ whole genome shotgun (WGS) entry which is preliminary data.</text>
</comment>
<evidence type="ECO:0000313" key="3">
    <source>
        <dbReference type="EMBL" id="CAE7202442.1"/>
    </source>
</evidence>
<sequence>MGVANIWRRNDLAVRSGGNGLCEIIVPHVKGELEVRMCVTGANLSVERGSLIPMARMQMEDVRRLLAEVETAKSEQIRLEGAVTQCSKDLKHKHQKLIDQIEKELEEFEICGVLQGITRIPVCVYEAPDLQQLQNHAAELAAPAKAALPLTVLSAGRSQLDQRCLLMNPRHATGLRSVFADWLRALTDDGAVSIRALWGATADVNCALRPLSLPGRGNPDTADLQEVVKAAENLVSGVGVASFVAIGLELCRATAGGAFASSALWLDLGCDELLGEGRGVAAVKDALRGVRAIAPQPLLQLLQPALCGDRVLRVAVCGPPEDPVTVAAAEFARLLATAPPAKPMRSLEVAALREGFAQEEGTPALLGDILAGVFQEHRGFLYPALPELLSGEVRVDEFGFPSHALPSLKQFLNRFQVTDNDRSKLHHAAEAEIAEFQANGWLSSHDSTCEGLAGPAPRWAPLADVFRLPDEVLTTSHVRAFARSQDQFDPLVRTISRLREDVGVAVALLPLCATHPFNVVRLLRLGGIHSLLALLADCSALAPGHVDAGSGDEALSSAEISTLVLLVMSGFAPIRRFLASQCIFELLAVALRHPATDRQLLVFAALATRLGRDTHERRAAAAALSPALAEQMSLRFDRGDSLSIPLQALAATAASLSPFLPVEAFAPLLPPLLAPLSASAPGAFVALVASLALSARKGRDLDLDQMVPRLLSLAPLEPPQASTFQSGAAALLALCSHSAAITSLCRPWVFSTASALLRSALRAGAGGLGAVRAAIPLAAAVQPGEDDISPSSDWQWEVEENLCMQRTFRGTWRSRAFSMSSTAGSGAFFADYANREAAASPQPTMRCQRLHGLAQLFRLSHLPESPNSALFQERPQLRIEVGDDRMELFVSVSLLPVSRCQTPCYAVDESAPGALGLWICELPATSEARKRSHQLDLRPPVHVSASSAGCKEHLVSVALPRGLYTLIPFSSHVVLDQQGVQRAKFGCRGQCCGCVDSNLMQESLWELGSRFACISTWAEATDLAIYEADPWYQRLHIEWSLLMQSLPIWLCAGAVEGSMEVLICVTGPEEDQASLLGAEPCVDLWPPIPHRRVRNERTGAVRLHIPALSAGQTLRVSCLWQEPIDPARFSGRSAQLLVYSSGPLAASLPTEPSATSSPLGLCSPPREIQGFWQASALFAGLWTQGFSSGFGSLRNPQVVLEISRSPGRGEELQLELYLCIPAVAIPKKSKDVQRPKVAITVFVRQEESSRKDTAGAPERLAEGVLRKELKTDKATVGAYAVASLALCGAESRQQLFVVLQNNDPQESWPWQLRVLARIRAKEGETPMGEATIPPAPEPPDAPPLRGAVLGGITEPGRIYTCWPEALALYAPKRIRTTAAAAAPPPDGDNSQGLPSPDPSHSWMLAKHDWAEEQPKVLTSCGTVASDRRFIEPGPWPERDPAVVPEVDEEAFPDVTATLAPPARVAIVKDEGPVRSQALTEAREVKPDAAEARRRPPVPLPPKRLHVRSQKDKEETETTAPEPEDFLQARDQDGPLETATPFRRPGPDPFMPASQSERHARIEALMRRRRYGRERIMEDPQFYREGPRQQTNSLPPPRVRRPRMMRSDDLEEERPDDVSRSTRAPPLSARGERSPSLPPIGEPRSKAATRHLVRLERQPGRDRLGFGNVAAGTPQAPVLVISWIRDGALADFNHTAPEGLAVPVNSAIVSVNGVSGDVQRMREGLRSQVVEMEVMAPERWRYSKVTNSA</sequence>
<name>A0A812JIQ5_9DINO</name>
<feature type="coiled-coil region" evidence="1">
    <location>
        <begin position="55"/>
        <end position="111"/>
    </location>
</feature>
<protein>
    <submittedName>
        <fullName evidence="3">Uncharacterized protein</fullName>
    </submittedName>
</protein>
<dbReference type="OrthoDB" id="427286at2759"/>
<gene>
    <name evidence="3" type="ORF">SNAT2548_LOCUS6135</name>
</gene>
<keyword evidence="1" id="KW-0175">Coiled coil</keyword>
<feature type="region of interest" description="Disordered" evidence="2">
    <location>
        <begin position="1576"/>
        <end position="1646"/>
    </location>
</feature>
<dbReference type="EMBL" id="CAJNDS010000402">
    <property type="protein sequence ID" value="CAE7202442.1"/>
    <property type="molecule type" value="Genomic_DNA"/>
</dbReference>
<evidence type="ECO:0000256" key="1">
    <source>
        <dbReference type="SAM" id="Coils"/>
    </source>
</evidence>
<reference evidence="3" key="1">
    <citation type="submission" date="2021-02" db="EMBL/GenBank/DDBJ databases">
        <authorList>
            <person name="Dougan E. K."/>
            <person name="Rhodes N."/>
            <person name="Thang M."/>
            <person name="Chan C."/>
        </authorList>
    </citation>
    <scope>NUCLEOTIDE SEQUENCE</scope>
</reference>